<keyword evidence="4" id="KW-0964">Secreted</keyword>
<keyword evidence="6 8" id="KW-0879">Wnt signaling pathway</keyword>
<dbReference type="EMBL" id="KT818606">
    <property type="protein sequence ID" value="ALL53305.1"/>
    <property type="molecule type" value="mRNA"/>
</dbReference>
<protein>
    <recommendedName>
        <fullName evidence="8">Protein Wnt</fullName>
    </recommendedName>
</protein>
<proteinExistence type="evidence at transcript level"/>
<gene>
    <name evidence="9" type="primary">WntX</name>
</gene>
<evidence type="ECO:0000256" key="4">
    <source>
        <dbReference type="ARBA" id="ARBA00022525"/>
    </source>
</evidence>
<evidence type="ECO:0000256" key="8">
    <source>
        <dbReference type="RuleBase" id="RU003500"/>
    </source>
</evidence>
<keyword evidence="7" id="KW-1015">Disulfide bond</keyword>
<evidence type="ECO:0000256" key="6">
    <source>
        <dbReference type="ARBA" id="ARBA00022687"/>
    </source>
</evidence>
<feature type="non-terminal residue" evidence="9">
    <location>
        <position position="1"/>
    </location>
</feature>
<comment type="similarity">
    <text evidence="2 8">Belongs to the Wnt family.</text>
</comment>
<dbReference type="AlphaFoldDB" id="A0A0S1NF55"/>
<dbReference type="Pfam" id="PF00110">
    <property type="entry name" value="wnt"/>
    <property type="match status" value="1"/>
</dbReference>
<name>A0A0S1NF55_9CRUS</name>
<feature type="non-terminal residue" evidence="9">
    <location>
        <position position="73"/>
    </location>
</feature>
<accession>A0A0S1NF55</accession>
<keyword evidence="3 8" id="KW-0217">Developmental protein</keyword>
<dbReference type="GO" id="GO:0016055">
    <property type="term" value="P:Wnt signaling pathway"/>
    <property type="evidence" value="ECO:0007669"/>
    <property type="project" value="UniProtKB-KW"/>
</dbReference>
<evidence type="ECO:0000256" key="3">
    <source>
        <dbReference type="ARBA" id="ARBA00022473"/>
    </source>
</evidence>
<evidence type="ECO:0000256" key="5">
    <source>
        <dbReference type="ARBA" id="ARBA00022530"/>
    </source>
</evidence>
<sequence length="73" mass="7848">STTLGPGTRGRSCDLKRTCDNLCCGRGHSVTQVSTNEPCRCKVVWCCADDCTKPPLCQKPSINVKCDSCSSHV</sequence>
<evidence type="ECO:0000256" key="7">
    <source>
        <dbReference type="ARBA" id="ARBA00023157"/>
    </source>
</evidence>
<organism evidence="9">
    <name type="scientific">Thamnocephalus platyurus</name>
    <dbReference type="NCBI Taxonomy" id="91582"/>
    <lineage>
        <taxon>Eukaryota</taxon>
        <taxon>Metazoa</taxon>
        <taxon>Ecdysozoa</taxon>
        <taxon>Arthropoda</taxon>
        <taxon>Crustacea</taxon>
        <taxon>Branchiopoda</taxon>
        <taxon>Anostraca</taxon>
        <taxon>Thamnocephalidae</taxon>
        <taxon>Thamnocephalus</taxon>
    </lineage>
</organism>
<evidence type="ECO:0000256" key="1">
    <source>
        <dbReference type="ARBA" id="ARBA00004498"/>
    </source>
</evidence>
<keyword evidence="5" id="KW-0272">Extracellular matrix</keyword>
<dbReference type="GO" id="GO:0005576">
    <property type="term" value="C:extracellular region"/>
    <property type="evidence" value="ECO:0007669"/>
    <property type="project" value="InterPro"/>
</dbReference>
<evidence type="ECO:0000256" key="2">
    <source>
        <dbReference type="ARBA" id="ARBA00005683"/>
    </source>
</evidence>
<reference evidence="9" key="1">
    <citation type="submission" date="2015-09" db="EMBL/GenBank/DDBJ databases">
        <title>Wnt repertoire and expression patterns in the branchiopod Thamnocephalus platyurus.</title>
        <authorList>
            <person name="Pace R.M."/>
            <person name="Constantinou S.J."/>
            <person name="Stangl A.J."/>
            <person name="Nagy L.M."/>
            <person name="Williams T.A."/>
        </authorList>
    </citation>
    <scope>NUCLEOTIDE SEQUENCE</scope>
</reference>
<dbReference type="GO" id="GO:0005102">
    <property type="term" value="F:signaling receptor binding"/>
    <property type="evidence" value="ECO:0007669"/>
    <property type="project" value="InterPro"/>
</dbReference>
<comment type="function">
    <text evidence="8">Ligand for members of the frizzled family of seven transmembrane receptors.</text>
</comment>
<dbReference type="InterPro" id="IPR005817">
    <property type="entry name" value="Wnt"/>
</dbReference>
<comment type="subcellular location">
    <subcellularLocation>
        <location evidence="1 8">Secreted</location>
        <location evidence="1 8">Extracellular space</location>
        <location evidence="1 8">Extracellular matrix</location>
    </subcellularLocation>
</comment>
<evidence type="ECO:0000313" key="9">
    <source>
        <dbReference type="EMBL" id="ALL53305.1"/>
    </source>
</evidence>